<dbReference type="InterPro" id="IPR041657">
    <property type="entry name" value="HTH_17"/>
</dbReference>
<dbReference type="AlphaFoldDB" id="A0A1T4Z480"/>
<dbReference type="Pfam" id="PF12728">
    <property type="entry name" value="HTH_17"/>
    <property type="match status" value="1"/>
</dbReference>
<protein>
    <submittedName>
        <fullName evidence="2">Helix-turn-helix domain-containing protein</fullName>
    </submittedName>
</protein>
<name>A0A1T4Z480_9BACT</name>
<accession>A0A1T4Z480</accession>
<gene>
    <name evidence="2" type="ORF">SAMN02745166_04914</name>
</gene>
<dbReference type="RefSeq" id="WP_139373479.1">
    <property type="nucleotide sequence ID" value="NZ_FUYE01000027.1"/>
</dbReference>
<reference evidence="3" key="1">
    <citation type="submission" date="2017-02" db="EMBL/GenBank/DDBJ databases">
        <authorList>
            <person name="Varghese N."/>
            <person name="Submissions S."/>
        </authorList>
    </citation>
    <scope>NUCLEOTIDE SEQUENCE [LARGE SCALE GENOMIC DNA]</scope>
    <source>
        <strain evidence="3">ATCC 700200</strain>
    </source>
</reference>
<evidence type="ECO:0000313" key="3">
    <source>
        <dbReference type="Proteomes" id="UP000190774"/>
    </source>
</evidence>
<keyword evidence="3" id="KW-1185">Reference proteome</keyword>
<proteinExistence type="predicted"/>
<evidence type="ECO:0000259" key="1">
    <source>
        <dbReference type="Pfam" id="PF12728"/>
    </source>
</evidence>
<organism evidence="2 3">
    <name type="scientific">Prosthecobacter debontii</name>
    <dbReference type="NCBI Taxonomy" id="48467"/>
    <lineage>
        <taxon>Bacteria</taxon>
        <taxon>Pseudomonadati</taxon>
        <taxon>Verrucomicrobiota</taxon>
        <taxon>Verrucomicrobiia</taxon>
        <taxon>Verrucomicrobiales</taxon>
        <taxon>Verrucomicrobiaceae</taxon>
        <taxon>Prosthecobacter</taxon>
    </lineage>
</organism>
<dbReference type="Proteomes" id="UP000190774">
    <property type="component" value="Unassembled WGS sequence"/>
</dbReference>
<feature type="domain" description="Helix-turn-helix" evidence="1">
    <location>
        <begin position="15"/>
        <end position="70"/>
    </location>
</feature>
<sequence length="81" mass="9091">MKDANTSTTAGQPEWLRVKEACDYSRLTKAKLYDLMNRGHLRFSSLKEDGQSKGTRLIHFPSLRHFIESRASGGPSTPTLP</sequence>
<evidence type="ECO:0000313" key="2">
    <source>
        <dbReference type="EMBL" id="SKB08365.1"/>
    </source>
</evidence>
<dbReference type="EMBL" id="FUYE01000027">
    <property type="protein sequence ID" value="SKB08365.1"/>
    <property type="molecule type" value="Genomic_DNA"/>
</dbReference>